<organism evidence="1 2">
    <name type="scientific">Dreissena polymorpha</name>
    <name type="common">Zebra mussel</name>
    <name type="synonym">Mytilus polymorpha</name>
    <dbReference type="NCBI Taxonomy" id="45954"/>
    <lineage>
        <taxon>Eukaryota</taxon>
        <taxon>Metazoa</taxon>
        <taxon>Spiralia</taxon>
        <taxon>Lophotrochozoa</taxon>
        <taxon>Mollusca</taxon>
        <taxon>Bivalvia</taxon>
        <taxon>Autobranchia</taxon>
        <taxon>Heteroconchia</taxon>
        <taxon>Euheterodonta</taxon>
        <taxon>Imparidentia</taxon>
        <taxon>Neoheterodontei</taxon>
        <taxon>Myida</taxon>
        <taxon>Dreissenoidea</taxon>
        <taxon>Dreissenidae</taxon>
        <taxon>Dreissena</taxon>
    </lineage>
</organism>
<reference evidence="1" key="1">
    <citation type="journal article" date="2019" name="bioRxiv">
        <title>The Genome of the Zebra Mussel, Dreissena polymorpha: A Resource for Invasive Species Research.</title>
        <authorList>
            <person name="McCartney M.A."/>
            <person name="Auch B."/>
            <person name="Kono T."/>
            <person name="Mallez S."/>
            <person name="Zhang Y."/>
            <person name="Obille A."/>
            <person name="Becker A."/>
            <person name="Abrahante J.E."/>
            <person name="Garbe J."/>
            <person name="Badalamenti J.P."/>
            <person name="Herman A."/>
            <person name="Mangelson H."/>
            <person name="Liachko I."/>
            <person name="Sullivan S."/>
            <person name="Sone E.D."/>
            <person name="Koren S."/>
            <person name="Silverstein K.A.T."/>
            <person name="Beckman K.B."/>
            <person name="Gohl D.M."/>
        </authorList>
    </citation>
    <scope>NUCLEOTIDE SEQUENCE</scope>
    <source>
        <strain evidence="1">Duluth1</strain>
        <tissue evidence="1">Whole animal</tissue>
    </source>
</reference>
<proteinExistence type="predicted"/>
<keyword evidence="2" id="KW-1185">Reference proteome</keyword>
<evidence type="ECO:0000313" key="1">
    <source>
        <dbReference type="EMBL" id="KAH3871213.1"/>
    </source>
</evidence>
<dbReference type="EMBL" id="JAIWYP010000002">
    <property type="protein sequence ID" value="KAH3871213.1"/>
    <property type="molecule type" value="Genomic_DNA"/>
</dbReference>
<evidence type="ECO:0000313" key="2">
    <source>
        <dbReference type="Proteomes" id="UP000828390"/>
    </source>
</evidence>
<dbReference type="AlphaFoldDB" id="A0A9D4RKY2"/>
<reference evidence="1" key="2">
    <citation type="submission" date="2020-11" db="EMBL/GenBank/DDBJ databases">
        <authorList>
            <person name="McCartney M.A."/>
            <person name="Auch B."/>
            <person name="Kono T."/>
            <person name="Mallez S."/>
            <person name="Becker A."/>
            <person name="Gohl D.M."/>
            <person name="Silverstein K.A.T."/>
            <person name="Koren S."/>
            <person name="Bechman K.B."/>
            <person name="Herman A."/>
            <person name="Abrahante J.E."/>
            <person name="Garbe J."/>
        </authorList>
    </citation>
    <scope>NUCLEOTIDE SEQUENCE</scope>
    <source>
        <strain evidence="1">Duluth1</strain>
        <tissue evidence="1">Whole animal</tissue>
    </source>
</reference>
<gene>
    <name evidence="1" type="ORF">DPMN_034407</name>
</gene>
<protein>
    <submittedName>
        <fullName evidence="1">Uncharacterized protein</fullName>
    </submittedName>
</protein>
<name>A0A9D4RKY2_DREPO</name>
<sequence length="71" mass="8144">MLSPVFVCNRPMHGPHGLCDVLLREWVFFVTDRCAAPMDYVMYYCEAGYSSIDEDKGDHLVAWQPLDITSM</sequence>
<accession>A0A9D4RKY2</accession>
<comment type="caution">
    <text evidence="1">The sequence shown here is derived from an EMBL/GenBank/DDBJ whole genome shotgun (WGS) entry which is preliminary data.</text>
</comment>
<dbReference type="Proteomes" id="UP000828390">
    <property type="component" value="Unassembled WGS sequence"/>
</dbReference>